<dbReference type="PROSITE" id="PS51898">
    <property type="entry name" value="TYR_RECOMBINASE"/>
    <property type="match status" value="1"/>
</dbReference>
<proteinExistence type="predicted"/>
<sequence>MVEAGWDHEQFAIYVWRSVRRKGDTKTAKSRRSLRLADRCVEVLATLAVQQDRDREDGAKDGKGLVFRTWSGKPLSAGNVRRDFRKVLTKARLVAEDWTPRELRHSFVSLLSAHDIPIEDISQLVGHSNTVVTETVCRKQLHPVIQEGATAMNHIFPAEPREA</sequence>
<reference evidence="4" key="1">
    <citation type="journal article" date="2019" name="Int. J. Syst. Evol. Microbiol.">
        <title>The Global Catalogue of Microorganisms (GCM) 10K type strain sequencing project: providing services to taxonomists for standard genome sequencing and annotation.</title>
        <authorList>
            <consortium name="The Broad Institute Genomics Platform"/>
            <consortium name="The Broad Institute Genome Sequencing Center for Infectious Disease"/>
            <person name="Wu L."/>
            <person name="Ma J."/>
        </authorList>
    </citation>
    <scope>NUCLEOTIDE SEQUENCE [LARGE SCALE GENOMIC DNA]</scope>
    <source>
        <strain evidence="4">JCM 17939</strain>
    </source>
</reference>
<dbReference type="InterPro" id="IPR002104">
    <property type="entry name" value="Integrase_catalytic"/>
</dbReference>
<name>A0ABP8UTM4_9ACTN</name>
<accession>A0ABP8UTM4</accession>
<evidence type="ECO:0000256" key="1">
    <source>
        <dbReference type="ARBA" id="ARBA00023172"/>
    </source>
</evidence>
<keyword evidence="1" id="KW-0233">DNA recombination</keyword>
<dbReference type="SUPFAM" id="SSF56349">
    <property type="entry name" value="DNA breaking-rejoining enzymes"/>
    <property type="match status" value="1"/>
</dbReference>
<protein>
    <recommendedName>
        <fullName evidence="2">Tyr recombinase domain-containing protein</fullName>
    </recommendedName>
</protein>
<gene>
    <name evidence="3" type="ORF">GCM10023196_093030</name>
</gene>
<dbReference type="Pfam" id="PF00589">
    <property type="entry name" value="Phage_integrase"/>
    <property type="match status" value="1"/>
</dbReference>
<evidence type="ECO:0000259" key="2">
    <source>
        <dbReference type="PROSITE" id="PS51898"/>
    </source>
</evidence>
<dbReference type="InterPro" id="IPR013762">
    <property type="entry name" value="Integrase-like_cat_sf"/>
</dbReference>
<organism evidence="3 4">
    <name type="scientific">Actinoallomurus vinaceus</name>
    <dbReference type="NCBI Taxonomy" id="1080074"/>
    <lineage>
        <taxon>Bacteria</taxon>
        <taxon>Bacillati</taxon>
        <taxon>Actinomycetota</taxon>
        <taxon>Actinomycetes</taxon>
        <taxon>Streptosporangiales</taxon>
        <taxon>Thermomonosporaceae</taxon>
        <taxon>Actinoallomurus</taxon>
    </lineage>
</organism>
<evidence type="ECO:0000313" key="4">
    <source>
        <dbReference type="Proteomes" id="UP001501442"/>
    </source>
</evidence>
<dbReference type="Proteomes" id="UP001501442">
    <property type="component" value="Unassembled WGS sequence"/>
</dbReference>
<comment type="caution">
    <text evidence="3">The sequence shown here is derived from an EMBL/GenBank/DDBJ whole genome shotgun (WGS) entry which is preliminary data.</text>
</comment>
<dbReference type="RefSeq" id="WP_345440980.1">
    <property type="nucleotide sequence ID" value="NZ_BAABHK010000020.1"/>
</dbReference>
<feature type="domain" description="Tyr recombinase" evidence="2">
    <location>
        <begin position="1"/>
        <end position="153"/>
    </location>
</feature>
<keyword evidence="4" id="KW-1185">Reference proteome</keyword>
<evidence type="ECO:0000313" key="3">
    <source>
        <dbReference type="EMBL" id="GAA4637789.1"/>
    </source>
</evidence>
<dbReference type="InterPro" id="IPR011010">
    <property type="entry name" value="DNA_brk_join_enz"/>
</dbReference>
<dbReference type="Gene3D" id="1.10.443.10">
    <property type="entry name" value="Intergrase catalytic core"/>
    <property type="match status" value="1"/>
</dbReference>
<dbReference type="EMBL" id="BAABHK010000020">
    <property type="protein sequence ID" value="GAA4637789.1"/>
    <property type="molecule type" value="Genomic_DNA"/>
</dbReference>